<evidence type="ECO:0000256" key="1">
    <source>
        <dbReference type="ARBA" id="ARBA00006668"/>
    </source>
</evidence>
<reference evidence="8" key="2">
    <citation type="journal article" date="2018" name="Algal Res.">
        <title>Characterization of plant carbon substrate utilization by Auxenochlorella protothecoides.</title>
        <authorList>
            <person name="Vogler B.W."/>
            <person name="Starkenburg S.R."/>
            <person name="Sudasinghe N."/>
            <person name="Schambach J.Y."/>
            <person name="Rollin J.A."/>
            <person name="Pattathil S."/>
            <person name="Barry A.N."/>
        </authorList>
    </citation>
    <scope>NUCLEOTIDE SEQUENCE [LARGE SCALE GENOMIC DNA]</scope>
    <source>
        <strain evidence="8">UTEX 25</strain>
    </source>
</reference>
<reference evidence="6" key="3">
    <citation type="submission" date="2018-10" db="EMBL/GenBank/DDBJ databases">
        <authorList>
            <person name="Hovde B."/>
            <person name="Zhang X."/>
        </authorList>
    </citation>
    <scope>NUCLEOTIDE SEQUENCE [LARGE SCALE GENOMIC DNA]</scope>
    <source>
        <strain evidence="6">UTEX 25</strain>
    </source>
</reference>
<dbReference type="Pfam" id="PF00886">
    <property type="entry name" value="Ribosomal_S16"/>
    <property type="match status" value="1"/>
</dbReference>
<keyword evidence="7" id="KW-1185">Reference proteome</keyword>
<dbReference type="SUPFAM" id="SSF54565">
    <property type="entry name" value="Ribosomal protein S16"/>
    <property type="match status" value="1"/>
</dbReference>
<gene>
    <name evidence="6" type="ORF">APUTEX25_005382</name>
    <name evidence="5" type="ORF">F751_0103</name>
</gene>
<dbReference type="NCBIfam" id="TIGR00002">
    <property type="entry name" value="S16"/>
    <property type="match status" value="1"/>
</dbReference>
<reference evidence="5 7" key="1">
    <citation type="journal article" date="2014" name="BMC Genomics">
        <title>Oil accumulation mechanisms of the oleaginous microalga Chlorella protothecoides revealed through its genome, transcriptomes, and proteomes.</title>
        <authorList>
            <person name="Gao C."/>
            <person name="Wang Y."/>
            <person name="Shen Y."/>
            <person name="Yan D."/>
            <person name="He X."/>
            <person name="Dai J."/>
            <person name="Wu Q."/>
        </authorList>
    </citation>
    <scope>NUCLEOTIDE SEQUENCE [LARGE SCALE GENOMIC DNA]</scope>
    <source>
        <strain evidence="5 7">0710</strain>
    </source>
</reference>
<evidence type="ECO:0000256" key="4">
    <source>
        <dbReference type="ARBA" id="ARBA00035371"/>
    </source>
</evidence>
<dbReference type="EMBL" id="APJO01000809">
    <property type="protein sequence ID" value="KFM22456.1"/>
    <property type="molecule type" value="Genomic_DNA"/>
</dbReference>
<evidence type="ECO:0000256" key="2">
    <source>
        <dbReference type="ARBA" id="ARBA00022980"/>
    </source>
</evidence>
<dbReference type="InterPro" id="IPR000307">
    <property type="entry name" value="Ribosomal_bS16"/>
</dbReference>
<organism evidence="5 7">
    <name type="scientific">Auxenochlorella protothecoides</name>
    <name type="common">Green microalga</name>
    <name type="synonym">Chlorella protothecoides</name>
    <dbReference type="NCBI Taxonomy" id="3075"/>
    <lineage>
        <taxon>Eukaryota</taxon>
        <taxon>Viridiplantae</taxon>
        <taxon>Chlorophyta</taxon>
        <taxon>core chlorophytes</taxon>
        <taxon>Trebouxiophyceae</taxon>
        <taxon>Chlorellales</taxon>
        <taxon>Chlorellaceae</taxon>
        <taxon>Auxenochlorella</taxon>
    </lineage>
</organism>
<dbReference type="AlphaFoldDB" id="A0A087S9Q2"/>
<comment type="similarity">
    <text evidence="1">Belongs to the bacterial ribosomal protein bS16 family.</text>
</comment>
<sequence>MAGLVQQVPSVRMRSLSFRSNVSQSQVQMQSFLGWYNPLSKETSLNAPSIKKWLEVGAQPSDTVAALLKKAMVLDS</sequence>
<dbReference type="GO" id="GO:0032543">
    <property type="term" value="P:mitochondrial translation"/>
    <property type="evidence" value="ECO:0007669"/>
    <property type="project" value="TreeGrafter"/>
</dbReference>
<dbReference type="GeneID" id="23611494"/>
<protein>
    <recommendedName>
        <fullName evidence="4">30S ribosomal protein S16, chloroplastic</fullName>
    </recommendedName>
</protein>
<name>A0A087S9Q2_AUXPR</name>
<dbReference type="PANTHER" id="PTHR12919">
    <property type="entry name" value="30S RIBOSOMAL PROTEIN S16"/>
    <property type="match status" value="1"/>
</dbReference>
<dbReference type="Proteomes" id="UP000279271">
    <property type="component" value="Unassembled WGS sequence"/>
</dbReference>
<evidence type="ECO:0000313" key="6">
    <source>
        <dbReference type="EMBL" id="RMZ55104.1"/>
    </source>
</evidence>
<dbReference type="KEGG" id="apro:F751_0103"/>
<dbReference type="Proteomes" id="UP000028924">
    <property type="component" value="Unassembled WGS sequence"/>
</dbReference>
<dbReference type="PANTHER" id="PTHR12919:SF20">
    <property type="entry name" value="SMALL RIBOSOMAL SUBUNIT PROTEIN BS16M"/>
    <property type="match status" value="1"/>
</dbReference>
<dbReference type="OrthoDB" id="407221at2759"/>
<comment type="caution">
    <text evidence="5">The sequence shown here is derived from an EMBL/GenBank/DDBJ whole genome shotgun (WGS) entry which is preliminary data.</text>
</comment>
<dbReference type="GO" id="GO:0003735">
    <property type="term" value="F:structural constituent of ribosome"/>
    <property type="evidence" value="ECO:0007669"/>
    <property type="project" value="InterPro"/>
</dbReference>
<dbReference type="GO" id="GO:0005739">
    <property type="term" value="C:mitochondrion"/>
    <property type="evidence" value="ECO:0007669"/>
    <property type="project" value="GOC"/>
</dbReference>
<evidence type="ECO:0000313" key="7">
    <source>
        <dbReference type="Proteomes" id="UP000028924"/>
    </source>
</evidence>
<dbReference type="InterPro" id="IPR023803">
    <property type="entry name" value="Ribosomal_bS16_dom_sf"/>
</dbReference>
<proteinExistence type="inferred from homology"/>
<dbReference type="GO" id="GO:0015935">
    <property type="term" value="C:small ribosomal subunit"/>
    <property type="evidence" value="ECO:0007669"/>
    <property type="project" value="TreeGrafter"/>
</dbReference>
<dbReference type="Gene3D" id="3.30.1320.10">
    <property type="match status" value="1"/>
</dbReference>
<dbReference type="RefSeq" id="XP_011399882.1">
    <property type="nucleotide sequence ID" value="XM_011401580.1"/>
</dbReference>
<accession>A0A087S9Q2</accession>
<reference evidence="6" key="4">
    <citation type="submission" date="2018-11" db="EMBL/GenBank/DDBJ databases">
        <title>Characterization of plant carbon substrate utilization by Auxenochlorella protothecoides.</title>
        <authorList>
            <person name="Vogler B.W."/>
            <person name="Starkenburg S.R."/>
            <person name="Sudasinghe N."/>
            <person name="Schambach J.Y."/>
            <person name="Rollin J.A."/>
            <person name="Pattathil S."/>
            <person name="Barry A.N."/>
        </authorList>
    </citation>
    <scope>NUCLEOTIDE SEQUENCE [LARGE SCALE GENOMIC DNA]</scope>
    <source>
        <strain evidence="6">UTEX 25</strain>
    </source>
</reference>
<evidence type="ECO:0000313" key="8">
    <source>
        <dbReference type="Proteomes" id="UP000279271"/>
    </source>
</evidence>
<keyword evidence="3" id="KW-0687">Ribonucleoprotein</keyword>
<dbReference type="EMBL" id="QOKY01000169">
    <property type="protein sequence ID" value="RMZ55104.1"/>
    <property type="molecule type" value="Genomic_DNA"/>
</dbReference>
<evidence type="ECO:0000256" key="3">
    <source>
        <dbReference type="ARBA" id="ARBA00023274"/>
    </source>
</evidence>
<keyword evidence="2 5" id="KW-0689">Ribosomal protein</keyword>
<evidence type="ECO:0000313" key="5">
    <source>
        <dbReference type="EMBL" id="KFM22456.1"/>
    </source>
</evidence>